<evidence type="ECO:0000313" key="1">
    <source>
        <dbReference type="EMBL" id="KAG0282572.1"/>
    </source>
</evidence>
<name>A0ABQ7JP87_9FUNG</name>
<gene>
    <name evidence="1" type="ORF">BGZ96_000332</name>
</gene>
<reference evidence="1 2" key="1">
    <citation type="journal article" date="2020" name="Fungal Divers.">
        <title>Resolving the Mortierellaceae phylogeny through synthesis of multi-gene phylogenetics and phylogenomics.</title>
        <authorList>
            <person name="Vandepol N."/>
            <person name="Liber J."/>
            <person name="Desiro A."/>
            <person name="Na H."/>
            <person name="Kennedy M."/>
            <person name="Barry K."/>
            <person name="Grigoriev I.V."/>
            <person name="Miller A.N."/>
            <person name="O'Donnell K."/>
            <person name="Stajich J.E."/>
            <person name="Bonito G."/>
        </authorList>
    </citation>
    <scope>NUCLEOTIDE SEQUENCE [LARGE SCALE GENOMIC DNA]</scope>
    <source>
        <strain evidence="1 2">AD045</strain>
    </source>
</reference>
<sequence length="2779" mass="296105">MPKPILFVNSTYSKALAFYDVIEMQPPCPKPAYADIAAALKQLTCNDRKLMSSMFNMHHYSTEKMMTIELRNTGGGHKNCSSNIWADKCTSTGTFCGIDIFGCKTIDDGLYSCATIGQKPSLVEICPLGGCVSVPPSNVPSHCRHGDCECAGTGQVCGSEFPPECRFDENSLYFCKGSKSTPVVLHKCYIGKCPRGAIECPGPPIVDCLCKGVGPVCGSTFRAECGYDRGSLYTCAQIDLPPAFSERCKFNSCKAGNDKCDGPPIPKECLCKGDNKICASSFPADCGWDSASLYDCRGIDDTPTLVKKCKSNSCAKGNSECDPEEEIDECKCQAPGLLCGTNFPAICDLHAAYLYRCEARGDIPKVEEMCSSNSCPKDAGKCDPLEPHPKECKCTKAGKICGSTYPEWCNLDSASLYKCEGQGSTPTSPKKCESNSCPSGGSKCDNEIPIEDCKCKATGTICSDTFPPSCGLVLKSLYDCVLRMDPEILYTCKSGSCSAGSKACDFNECQCTADQDLVCGSYFPAKCNLDPAAVYVCSGSWTDPYLDEICISGSCPADASKCDPGPCECTAAGDICGATFPKACDLSASALYRCDDVASQPQLVHECQSKECRKDETKCFPNDCSCQRAGDICGSDFPTKCGYDVGSLFYCSAKDEDPTLKIECGSGSCRKGTGECEAGDCSCKGIGDICGASFPAACRLNDFTLYTCDYVGGTPVEKDICLSHVCNKDDTKCGFSPCACGKNKRVCGAEYPSECGYPAAGIYDCGDVGTTPIFDHMCTSGVCDKENHHCEPDTCDCTRVGKICGSSFPETCGYSAAALYQCDEIGERPQPNRICRSKICEPGAATCGEDPCVCQVPGILCGKTYPKICGLNDDTMYSCFALKNETMPTPVETCYEGCDFGADKCRPFNLCLCTIDGPQCGSFFPESCNYDKDVLYDCTFMEMPEYFRDCVAGTCPPGGHNCNAIDNCLCKEVGMVCGSTFDEACGFAKGTLYRCKAANAKPKEKEVCDSKLCKSGDDKCSDIEDCSCARTGQICGSAFDESCPVIKNALYFCADEGDAPKYIDSCYTGECLPDADQCTPDPCLCTAPGSTCGANFPERCKYEADGIYYCVKKDFRPIFAQNCDTGACPAGQKICTPVPEECTCFKPGQLCGSTFPDLCNLNKDTMYFCGGKGDTPMELEICKTGSCKSGATTCERTLECYCKGLGRPCGKEFPKECRLETDTMYQCSNAGDVPIPIKQFPPGKCGPDKDPFVQDPCACSGTGTVCGHVFDLPSCPTAAFEDDSIYSCVNNRLPVKIRECNSPDQCTQMGDTASCKADPCACDKEGQKVCGFGIDAFCGTIDTEASYVCSAGVLIKDKDCPNGCLAYEGCQTGKRPTKVRDCHPSSCKVNALSTKSVKAFTAGQYADTCSLNPCFCDSDDTLVCGDKVNPVCKFDPTALISCPGDGGKPIVVKDCDPNKCITKDGSTRCDTSTDPCLCPTDGTFCGVYFPEECHMPAETVYSCTGVDKPPIKIVSCFPQQCNQIENEGLCETDPCVCSQSNATVCSGDFSTVCGFQANTVMTCNRFGLRPMDLEVCTPDRCITVDGSARCNKDPCLCSEKKEKICGSTFPEKCRLAKEAIYKCTASTTKPELVSNCGRKELCDDVGSEAVCKPNQCLCYTEDIGKKVCGNEFPSYCHYDNKVIYSCEKDNTVWTVSRPCGPDNLCLPAASDTEEPTCSQDGCLCEAGDVGKDFCGSNFPNRCFFLDETIVTCEKEGVRPVAKKVCTPNKCIFNSKEGTADCRNSECTCKAWQKTACGSNWPSECLYEASMIFECDGVDGTLPQIVTSCNPAQCVFDGDKAKCKSTPCQCNEEDITLCGTDFVKDCGYEDNTIYTCDGEGSTPNFEKKCSNKCVHSVVTNTSRCIGGICDCPSIGAPKNFCGSLFPEECKYDNNTVYHCEASGEKPTKHENCTDSGKECATSGDKAQSCVDRSCECREGFPRQCGADFLPSCKFDPKIVYSCKDPTKPVPEVTCDKDCNPSPTPHCEENVCACKEGVTLMCSSEFPTSCGYDKDTVYRCLDPKKPTKQQDCTPNKCVSTPEPHCYEDPCACKASQTLVCGSDFPPECRLKTDAVYTCQGLKTPALSEDCSPGVCTTTSGTAACRNEACYCKDGVKTTCSSAFPSICGYGNDPAQIFRCSGAGSKPTLSVKCKTQCIPNVPNVSVQCKPDPCECTMALVGKKICGSQFETKCGYEPDTVYDCKGKAGQKPSKVVSCLPQACVPGKNSATCAKDPCRCSAAKVPICGGSFPAECKLNPQSLYFCDNVGSIPSEFTKCADGCDPTASACKTGPCACFSSDSACGSAFKDDCKLSPNSLYSCDRAGALPKEIEKCTAGCTRGATTCNVDPCVCTKAELRCGSAFDPTCKLNNDILYDCTAKGAKPTVKETCIPGGCPSGTTACVKDPCKCGTGVSSCGSSFDASCRFEKDRIYECTAEGATPTKGELCGVGLCGYIEKSSIAVCKPDCTCKSTKDTCGIDFPVACMLPKDTLYACSKIGATPVKKEICNFNGCKKGTDKCYVDPCACKMIGNICGKDICSTLKPDTIYICNAVNGPAIPKPSTADCGVGKCNGGRCGDDTCICTDDGPFCGGELPCPGLDPDLYYSCIKGNKPFPFKTCKNGKPTTRMCLCNDGNTKCGKNFDPKCKYAAGSIYTCSGVGATPVEGKACGSADLCDSTSGVGRCFGECKCKTYEPVCGAAFPKSCGFQAGTLYQCDFGGADPVRPKSCPIPCNPQYGPDKCGQA</sequence>
<keyword evidence="2" id="KW-1185">Reference proteome</keyword>
<dbReference type="EMBL" id="JAAAIM010001039">
    <property type="protein sequence ID" value="KAG0282572.1"/>
    <property type="molecule type" value="Genomic_DNA"/>
</dbReference>
<comment type="caution">
    <text evidence="1">The sequence shown here is derived from an EMBL/GenBank/DDBJ whole genome shotgun (WGS) entry which is preliminary data.</text>
</comment>
<dbReference type="Proteomes" id="UP001194696">
    <property type="component" value="Unassembled WGS sequence"/>
</dbReference>
<organism evidence="1 2">
    <name type="scientific">Linnemannia gamsii</name>
    <dbReference type="NCBI Taxonomy" id="64522"/>
    <lineage>
        <taxon>Eukaryota</taxon>
        <taxon>Fungi</taxon>
        <taxon>Fungi incertae sedis</taxon>
        <taxon>Mucoromycota</taxon>
        <taxon>Mortierellomycotina</taxon>
        <taxon>Mortierellomycetes</taxon>
        <taxon>Mortierellales</taxon>
        <taxon>Mortierellaceae</taxon>
        <taxon>Linnemannia</taxon>
    </lineage>
</organism>
<proteinExistence type="predicted"/>
<accession>A0ABQ7JP87</accession>
<feature type="non-terminal residue" evidence="1">
    <location>
        <position position="2779"/>
    </location>
</feature>
<evidence type="ECO:0000313" key="2">
    <source>
        <dbReference type="Proteomes" id="UP001194696"/>
    </source>
</evidence>
<protein>
    <submittedName>
        <fullName evidence="1">Uncharacterized protein</fullName>
    </submittedName>
</protein>